<dbReference type="InterPro" id="IPR033344">
    <property type="entry name" value="CURT1"/>
</dbReference>
<keyword evidence="2" id="KW-1133">Transmembrane helix</keyword>
<comment type="caution">
    <text evidence="4">The sequence shown here is derived from an EMBL/GenBank/DDBJ whole genome shotgun (WGS) entry which is preliminary data.</text>
</comment>
<proteinExistence type="predicted"/>
<keyword evidence="2" id="KW-0812">Transmembrane</keyword>
<feature type="transmembrane region" description="Helical" evidence="2">
    <location>
        <begin position="126"/>
        <end position="151"/>
    </location>
</feature>
<organism evidence="4 5">
    <name type="scientific">Digitaria exilis</name>
    <dbReference type="NCBI Taxonomy" id="1010633"/>
    <lineage>
        <taxon>Eukaryota</taxon>
        <taxon>Viridiplantae</taxon>
        <taxon>Streptophyta</taxon>
        <taxon>Embryophyta</taxon>
        <taxon>Tracheophyta</taxon>
        <taxon>Spermatophyta</taxon>
        <taxon>Magnoliopsida</taxon>
        <taxon>Liliopsida</taxon>
        <taxon>Poales</taxon>
        <taxon>Poaceae</taxon>
        <taxon>PACMAD clade</taxon>
        <taxon>Panicoideae</taxon>
        <taxon>Panicodae</taxon>
        <taxon>Paniceae</taxon>
        <taxon>Anthephorinae</taxon>
        <taxon>Digitaria</taxon>
    </lineage>
</organism>
<dbReference type="PANTHER" id="PTHR33222:SF26">
    <property type="entry name" value="OS08G0430600 PROTEIN"/>
    <property type="match status" value="1"/>
</dbReference>
<comment type="subcellular location">
    <subcellularLocation>
        <location evidence="1">Membrane</location>
        <topology evidence="1">Multi-pass membrane protein</topology>
    </subcellularLocation>
</comment>
<dbReference type="OrthoDB" id="2014299at2759"/>
<accession>A0A835BRT5</accession>
<evidence type="ECO:0000313" key="4">
    <source>
        <dbReference type="EMBL" id="KAF8701688.1"/>
    </source>
</evidence>
<evidence type="ECO:0000259" key="3">
    <source>
        <dbReference type="Pfam" id="PF14159"/>
    </source>
</evidence>
<dbReference type="PANTHER" id="PTHR33222">
    <property type="match status" value="1"/>
</dbReference>
<feature type="domain" description="Cyanobacterial aminoacyl-tRNA synthetase CAAD" evidence="3">
    <location>
        <begin position="71"/>
        <end position="135"/>
    </location>
</feature>
<name>A0A835BRT5_9POAL</name>
<dbReference type="EMBL" id="JACEFO010001797">
    <property type="protein sequence ID" value="KAF8701688.1"/>
    <property type="molecule type" value="Genomic_DNA"/>
</dbReference>
<keyword evidence="5" id="KW-1185">Reference proteome</keyword>
<gene>
    <name evidence="4" type="ORF">HU200_033454</name>
</gene>
<evidence type="ECO:0000256" key="2">
    <source>
        <dbReference type="SAM" id="Phobius"/>
    </source>
</evidence>
<dbReference type="GO" id="GO:0009535">
    <property type="term" value="C:chloroplast thylakoid membrane"/>
    <property type="evidence" value="ECO:0007669"/>
    <property type="project" value="TreeGrafter"/>
</dbReference>
<dbReference type="Proteomes" id="UP000636709">
    <property type="component" value="Unassembled WGS sequence"/>
</dbReference>
<keyword evidence="2" id="KW-0472">Membrane</keyword>
<evidence type="ECO:0000256" key="1">
    <source>
        <dbReference type="ARBA" id="ARBA00004141"/>
    </source>
</evidence>
<sequence length="198" mass="21993">MVAATAAARPVPIRRPGALLRSPVPCGLPSSRVAAPFPRRTASLKISQLQLTARRFPKKSNSSEDDDLLSELRDKWDAMENKSSLPLYAGGAILAFWISLVIVRALDSVPLLPGILELVGLGYSGWFVYRYLLFQVIFKPCSLAVILLFYYSTRVSQVVLDCQHLKGCWGNRARCTALILMSYHRSSCPLSLRDLPSR</sequence>
<evidence type="ECO:0000313" key="5">
    <source>
        <dbReference type="Proteomes" id="UP000636709"/>
    </source>
</evidence>
<feature type="transmembrane region" description="Helical" evidence="2">
    <location>
        <begin position="85"/>
        <end position="106"/>
    </location>
</feature>
<protein>
    <recommendedName>
        <fullName evidence="3">Cyanobacterial aminoacyl-tRNA synthetase CAAD domain-containing protein</fullName>
    </recommendedName>
</protein>
<dbReference type="InterPro" id="IPR025564">
    <property type="entry name" value="CAAD_dom"/>
</dbReference>
<dbReference type="AlphaFoldDB" id="A0A835BRT5"/>
<reference evidence="4" key="1">
    <citation type="submission" date="2020-07" db="EMBL/GenBank/DDBJ databases">
        <title>Genome sequence and genetic diversity analysis of an under-domesticated orphan crop, white fonio (Digitaria exilis).</title>
        <authorList>
            <person name="Bennetzen J.L."/>
            <person name="Chen S."/>
            <person name="Ma X."/>
            <person name="Wang X."/>
            <person name="Yssel A.E.J."/>
            <person name="Chaluvadi S.R."/>
            <person name="Johnson M."/>
            <person name="Gangashetty P."/>
            <person name="Hamidou F."/>
            <person name="Sanogo M.D."/>
            <person name="Zwaenepoel A."/>
            <person name="Wallace J."/>
            <person name="Van De Peer Y."/>
            <person name="Van Deynze A."/>
        </authorList>
    </citation>
    <scope>NUCLEOTIDE SEQUENCE</scope>
    <source>
        <tissue evidence="4">Leaves</tissue>
    </source>
</reference>
<dbReference type="Pfam" id="PF14159">
    <property type="entry name" value="CAAD"/>
    <property type="match status" value="1"/>
</dbReference>